<evidence type="ECO:0000313" key="2">
    <source>
        <dbReference type="EMBL" id="RLV75422.1"/>
    </source>
</evidence>
<sequence>MTQQTPDTPETPDTPDYPAMIVPVGHVEPVPRRIRGFVAGRPVFDTVRARYVWLWPGYPQYCVPRDDIAEGVLVDEGRSMALKVGGAHRRTLQLGSLTRPGAAWEWGGDAPSGIVGHVSFRWEAIDAWFEEDEQVFVHPRSPYTRVDALRSGRAVRVELDGAVIADAPGSVMVLETGLPTRYYLDRVYLDWTRMEPTETVTSCPYKGMTSGYWSVRTGTATHPDLAWTYDFPTRQVSPIAGLVAFYNEKVDLYLDGRPLPRPAPVSRAGWEKEHRQA</sequence>
<dbReference type="AlphaFoldDB" id="A0A0A0NDG3"/>
<accession>A0A0A0NDG3</accession>
<dbReference type="Gene3D" id="2.170.150.40">
    <property type="entry name" value="Domain of unknown function (DUF427)"/>
    <property type="match status" value="2"/>
</dbReference>
<protein>
    <recommendedName>
        <fullName evidence="1">DUF427 domain-containing protein</fullName>
    </recommendedName>
</protein>
<dbReference type="PANTHER" id="PTHR34310:SF9">
    <property type="entry name" value="BLR5716 PROTEIN"/>
    <property type="match status" value="1"/>
</dbReference>
<dbReference type="Proteomes" id="UP000281594">
    <property type="component" value="Unassembled WGS sequence"/>
</dbReference>
<name>A0A0A0NDG3_STRRN</name>
<feature type="domain" description="DUF427" evidence="1">
    <location>
        <begin position="155"/>
        <end position="248"/>
    </location>
</feature>
<dbReference type="RefSeq" id="WP_020865857.1">
    <property type="nucleotide sequence ID" value="NC_022785.1"/>
</dbReference>
<evidence type="ECO:0000259" key="1">
    <source>
        <dbReference type="Pfam" id="PF04248"/>
    </source>
</evidence>
<reference evidence="2 3" key="1">
    <citation type="journal article" date="2018" name="J. Biol. Chem.">
        <title>Discovery of the actinoplanic acid pathway in Streptomyces rapamycinicus reveals a genetically conserved synergism with rapamycin.</title>
        <authorList>
            <person name="Mrak P."/>
            <person name="Krastel P."/>
            <person name="Pivk Lukancic P."/>
            <person name="Tao J."/>
            <person name="Pistorius D."/>
            <person name="Moore C.M."/>
        </authorList>
    </citation>
    <scope>NUCLEOTIDE SEQUENCE [LARGE SCALE GENOMIC DNA]</scope>
    <source>
        <strain evidence="2 3">NRRL 5491</strain>
    </source>
</reference>
<dbReference type="eggNOG" id="COG2343">
    <property type="taxonomic scope" value="Bacteria"/>
</dbReference>
<dbReference type="HOGENOM" id="CLU_059611_0_0_11"/>
<comment type="caution">
    <text evidence="2">The sequence shown here is derived from an EMBL/GenBank/DDBJ whole genome shotgun (WGS) entry which is preliminary data.</text>
</comment>
<dbReference type="EMBL" id="QYCY01000002">
    <property type="protein sequence ID" value="RLV75422.1"/>
    <property type="molecule type" value="Genomic_DNA"/>
</dbReference>
<proteinExistence type="predicted"/>
<dbReference type="InterPro" id="IPR038694">
    <property type="entry name" value="DUF427_sf"/>
</dbReference>
<dbReference type="Pfam" id="PF04248">
    <property type="entry name" value="NTP_transf_9"/>
    <property type="match status" value="1"/>
</dbReference>
<evidence type="ECO:0000313" key="3">
    <source>
        <dbReference type="Proteomes" id="UP000281594"/>
    </source>
</evidence>
<dbReference type="InterPro" id="IPR007361">
    <property type="entry name" value="DUF427"/>
</dbReference>
<gene>
    <name evidence="2" type="ORF">D3C57_139390</name>
</gene>
<organism evidence="2 3">
    <name type="scientific">Streptomyces rapamycinicus (strain ATCC 29253 / DSM 41530 / NRRL 5491 / AYB-994)</name>
    <name type="common">Streptomyces hygroscopicus (strain ATCC 29253)</name>
    <dbReference type="NCBI Taxonomy" id="1343740"/>
    <lineage>
        <taxon>Bacteria</taxon>
        <taxon>Bacillati</taxon>
        <taxon>Actinomycetota</taxon>
        <taxon>Actinomycetes</taxon>
        <taxon>Kitasatosporales</taxon>
        <taxon>Streptomycetaceae</taxon>
        <taxon>Streptomyces</taxon>
        <taxon>Streptomyces violaceusniger group</taxon>
    </lineage>
</organism>
<dbReference type="KEGG" id="src:M271_04125"/>
<dbReference type="STRING" id="1343740.M271_04125"/>
<dbReference type="PANTHER" id="PTHR34310">
    <property type="entry name" value="DUF427 DOMAIN PROTEIN (AFU_ORTHOLOGUE AFUA_3G02220)"/>
    <property type="match status" value="1"/>
</dbReference>